<dbReference type="Pfam" id="PF02861">
    <property type="entry name" value="Clp_N"/>
    <property type="match status" value="2"/>
</dbReference>
<feature type="domain" description="Clp R" evidence="2">
    <location>
        <begin position="2"/>
        <end position="185"/>
    </location>
</feature>
<dbReference type="RefSeq" id="WP_185298525.1">
    <property type="nucleotide sequence ID" value="NZ_CP045702.1"/>
</dbReference>
<dbReference type="Gene3D" id="1.10.1780.10">
    <property type="entry name" value="Clp, N-terminal domain"/>
    <property type="match status" value="2"/>
</dbReference>
<sequence>MFERFTKGARAAVTGAVTHAERLGADRVTEEHLLLALLDQEGSRASFAAGALGLTDRRASVEAALADARRRGGLTRADTEALAGIGIDVGEIVARVEGAHGEGAMAGDRKSRRWWSGHRPFTAGAKSVVENSLRVALGRGDRFIGEEHLLLALTARPSVVADVLAEHGATYATVERAMYGTGTGGEGHAQAG</sequence>
<evidence type="ECO:0000313" key="3">
    <source>
        <dbReference type="EMBL" id="QNE74990.1"/>
    </source>
</evidence>
<dbReference type="EMBL" id="CP045702">
    <property type="protein sequence ID" value="QNE74990.1"/>
    <property type="molecule type" value="Genomic_DNA"/>
</dbReference>
<keyword evidence="4" id="KW-1185">Reference proteome</keyword>
<keyword evidence="1" id="KW-0677">Repeat</keyword>
<dbReference type="KEGG" id="sfiy:F0344_10505"/>
<reference evidence="4" key="1">
    <citation type="submission" date="2019-10" db="EMBL/GenBank/DDBJ databases">
        <title>Antimicrobial potential of Antarctic Bacteria.</title>
        <authorList>
            <person name="Benaud N."/>
            <person name="Edwards R.J."/>
            <person name="Ferrari B.C."/>
        </authorList>
    </citation>
    <scope>NUCLEOTIDE SEQUENCE [LARGE SCALE GENOMIC DNA]</scope>
    <source>
        <strain evidence="4">NBSH44</strain>
    </source>
</reference>
<dbReference type="InterPro" id="IPR036628">
    <property type="entry name" value="Clp_N_dom_sf"/>
</dbReference>
<evidence type="ECO:0000259" key="2">
    <source>
        <dbReference type="PROSITE" id="PS51903"/>
    </source>
</evidence>
<name>A0A7G7BI25_9ACTN</name>
<dbReference type="SUPFAM" id="SSF81923">
    <property type="entry name" value="Double Clp-N motif"/>
    <property type="match status" value="1"/>
</dbReference>
<dbReference type="Proteomes" id="UP000515307">
    <property type="component" value="Chromosome"/>
</dbReference>
<dbReference type="InterPro" id="IPR004176">
    <property type="entry name" value="Clp_R_N"/>
</dbReference>
<proteinExistence type="predicted"/>
<organism evidence="3 4">
    <name type="scientific">Streptomyces finlayi</name>
    <dbReference type="NCBI Taxonomy" id="67296"/>
    <lineage>
        <taxon>Bacteria</taxon>
        <taxon>Bacillati</taxon>
        <taxon>Actinomycetota</taxon>
        <taxon>Actinomycetes</taxon>
        <taxon>Kitasatosporales</taxon>
        <taxon>Streptomycetaceae</taxon>
        <taxon>Streptomyces</taxon>
    </lineage>
</organism>
<accession>A0A7G7BI25</accession>
<dbReference type="PROSITE" id="PS51903">
    <property type="entry name" value="CLP_R"/>
    <property type="match status" value="1"/>
</dbReference>
<protein>
    <submittedName>
        <fullName evidence="3">Peptidase</fullName>
    </submittedName>
</protein>
<evidence type="ECO:0000256" key="1">
    <source>
        <dbReference type="PROSITE-ProRule" id="PRU01251"/>
    </source>
</evidence>
<evidence type="ECO:0000313" key="4">
    <source>
        <dbReference type="Proteomes" id="UP000515307"/>
    </source>
</evidence>
<dbReference type="AlphaFoldDB" id="A0A7G7BI25"/>
<gene>
    <name evidence="3" type="ORF">F0344_10505</name>
</gene>